<evidence type="ECO:0000313" key="13">
    <source>
        <dbReference type="Proteomes" id="UP000476176"/>
    </source>
</evidence>
<organism evidence="2 10">
    <name type="scientific">Phytophthora fragariae</name>
    <dbReference type="NCBI Taxonomy" id="53985"/>
    <lineage>
        <taxon>Eukaryota</taxon>
        <taxon>Sar</taxon>
        <taxon>Stramenopiles</taxon>
        <taxon>Oomycota</taxon>
        <taxon>Peronosporomycetes</taxon>
        <taxon>Peronosporales</taxon>
        <taxon>Peronosporaceae</taxon>
        <taxon>Phytophthora</taxon>
    </lineage>
</organism>
<comment type="caution">
    <text evidence="2">The sequence shown here is derived from an EMBL/GenBank/DDBJ whole genome shotgun (WGS) entry which is preliminary data.</text>
</comment>
<keyword evidence="8" id="KW-1185">Reference proteome</keyword>
<gene>
    <name evidence="6" type="ORF">PF001_g21961</name>
    <name evidence="5" type="ORF">PF004_g9450</name>
    <name evidence="4" type="ORF">PF005_g14992</name>
    <name evidence="2" type="ORF">PF006_g22005</name>
    <name evidence="3" type="ORF">PF007_g10696</name>
    <name evidence="7" type="ORF">PF008_g22436</name>
    <name evidence="1" type="ORF">PF011_g21989</name>
</gene>
<dbReference type="Proteomes" id="UP000476176">
    <property type="component" value="Unassembled WGS sequence"/>
</dbReference>
<evidence type="ECO:0000313" key="10">
    <source>
        <dbReference type="Proteomes" id="UP000440732"/>
    </source>
</evidence>
<dbReference type="Proteomes" id="UP000441208">
    <property type="component" value="Unassembled WGS sequence"/>
</dbReference>
<dbReference type="EMBL" id="QXGE01002061">
    <property type="protein sequence ID" value="KAE9285322.1"/>
    <property type="molecule type" value="Genomic_DNA"/>
</dbReference>
<evidence type="ECO:0000313" key="9">
    <source>
        <dbReference type="Proteomes" id="UP000437068"/>
    </source>
</evidence>
<proteinExistence type="predicted"/>
<evidence type="ECO:0000313" key="14">
    <source>
        <dbReference type="Proteomes" id="UP000486351"/>
    </source>
</evidence>
<dbReference type="AlphaFoldDB" id="A0A6A3RVR1"/>
<dbReference type="EMBL" id="QXFW01002148">
    <property type="protein sequence ID" value="KAE8981496.1"/>
    <property type="molecule type" value="Genomic_DNA"/>
</dbReference>
<dbReference type="Proteomes" id="UP000440732">
    <property type="component" value="Unassembled WGS sequence"/>
</dbReference>
<dbReference type="EMBL" id="QXFZ01000513">
    <property type="protein sequence ID" value="KAE9113569.1"/>
    <property type="molecule type" value="Genomic_DNA"/>
</dbReference>
<accession>A0A6A3RVR1</accession>
<dbReference type="Proteomes" id="UP000433483">
    <property type="component" value="Unassembled WGS sequence"/>
</dbReference>
<dbReference type="Proteomes" id="UP000460718">
    <property type="component" value="Unassembled WGS sequence"/>
</dbReference>
<dbReference type="Proteomes" id="UP000486351">
    <property type="component" value="Unassembled WGS sequence"/>
</dbReference>
<evidence type="ECO:0000313" key="5">
    <source>
        <dbReference type="EMBL" id="KAE9234151.1"/>
    </source>
</evidence>
<dbReference type="OrthoDB" id="10460831at2759"/>
<evidence type="ECO:0000313" key="2">
    <source>
        <dbReference type="EMBL" id="KAE9104072.1"/>
    </source>
</evidence>
<sequence length="58" mass="6698">MLYYSTGSDDTPRVVVPHDEDLKYRILYEAHDVPVWSSGLAEISRGRYSARLDRGRVE</sequence>
<evidence type="ECO:0000313" key="1">
    <source>
        <dbReference type="EMBL" id="KAE8981496.1"/>
    </source>
</evidence>
<evidence type="ECO:0000313" key="8">
    <source>
        <dbReference type="Proteomes" id="UP000433483"/>
    </source>
</evidence>
<protein>
    <submittedName>
        <fullName evidence="2">Uncharacterized protein</fullName>
    </submittedName>
</protein>
<name>A0A6A3RVR1_9STRA</name>
<dbReference type="EMBL" id="QXGB01000910">
    <property type="protein sequence ID" value="KAE9201357.1"/>
    <property type="molecule type" value="Genomic_DNA"/>
</dbReference>
<dbReference type="EMBL" id="QXFY01002123">
    <property type="protein sequence ID" value="KAE9302647.1"/>
    <property type="molecule type" value="Genomic_DNA"/>
</dbReference>
<evidence type="ECO:0000313" key="3">
    <source>
        <dbReference type="EMBL" id="KAE9113569.1"/>
    </source>
</evidence>
<reference evidence="8 9" key="1">
    <citation type="submission" date="2018-08" db="EMBL/GenBank/DDBJ databases">
        <title>Genomic investigation of the strawberry pathogen Phytophthora fragariae indicates pathogenicity is determined by transcriptional variation in three key races.</title>
        <authorList>
            <person name="Adams T.M."/>
            <person name="Armitage A.D."/>
            <person name="Sobczyk M.K."/>
            <person name="Bates H.J."/>
            <person name="Dunwell J.M."/>
            <person name="Nellist C.F."/>
            <person name="Harrison R.J."/>
        </authorList>
    </citation>
    <scope>NUCLEOTIDE SEQUENCE [LARGE SCALE GENOMIC DNA]</scope>
    <source>
        <strain evidence="6 9">A4</strain>
        <strain evidence="5 13">BC-23</strain>
        <strain evidence="4 8">NOV-27</strain>
        <strain evidence="2 10">NOV-5</strain>
        <strain evidence="3 11">NOV-71</strain>
        <strain evidence="7 14">NOV-77</strain>
        <strain evidence="1 12">SCRP245</strain>
    </source>
</reference>
<dbReference type="EMBL" id="QXGA01002090">
    <property type="protein sequence ID" value="KAE9104072.1"/>
    <property type="molecule type" value="Genomic_DNA"/>
</dbReference>
<evidence type="ECO:0000313" key="6">
    <source>
        <dbReference type="EMBL" id="KAE9285322.1"/>
    </source>
</evidence>
<dbReference type="EMBL" id="QXGC01000465">
    <property type="protein sequence ID" value="KAE9234151.1"/>
    <property type="molecule type" value="Genomic_DNA"/>
</dbReference>
<evidence type="ECO:0000313" key="12">
    <source>
        <dbReference type="Proteomes" id="UP000460718"/>
    </source>
</evidence>
<dbReference type="Proteomes" id="UP000437068">
    <property type="component" value="Unassembled WGS sequence"/>
</dbReference>
<evidence type="ECO:0000313" key="7">
    <source>
        <dbReference type="EMBL" id="KAE9302647.1"/>
    </source>
</evidence>
<evidence type="ECO:0000313" key="4">
    <source>
        <dbReference type="EMBL" id="KAE9201357.1"/>
    </source>
</evidence>
<evidence type="ECO:0000313" key="11">
    <source>
        <dbReference type="Proteomes" id="UP000441208"/>
    </source>
</evidence>